<evidence type="ECO:0000256" key="6">
    <source>
        <dbReference type="ARBA" id="ARBA00023163"/>
    </source>
</evidence>
<dbReference type="EMBL" id="CP040396">
    <property type="protein sequence ID" value="QCT04573.1"/>
    <property type="molecule type" value="Genomic_DNA"/>
</dbReference>
<evidence type="ECO:0000256" key="7">
    <source>
        <dbReference type="SAM" id="MobiDB-lite"/>
    </source>
</evidence>
<evidence type="ECO:0000256" key="5">
    <source>
        <dbReference type="ARBA" id="ARBA00023015"/>
    </source>
</evidence>
<protein>
    <recommendedName>
        <fullName evidence="2">Negative regulator of flagellin synthesis</fullName>
    </recommendedName>
</protein>
<gene>
    <name evidence="9" type="ORF">E6C60_3868</name>
</gene>
<evidence type="ECO:0000313" key="9">
    <source>
        <dbReference type="EMBL" id="QCT04573.1"/>
    </source>
</evidence>
<dbReference type="Proteomes" id="UP000300879">
    <property type="component" value="Chromosome"/>
</dbReference>
<keyword evidence="4" id="KW-1005">Bacterial flagellum biogenesis</keyword>
<keyword evidence="10" id="KW-1185">Reference proteome</keyword>
<reference evidence="9 10" key="1">
    <citation type="submission" date="2019-05" db="EMBL/GenBank/DDBJ databases">
        <authorList>
            <person name="Chen C."/>
        </authorList>
    </citation>
    <scope>NUCLEOTIDE SEQUENCE [LARGE SCALE GENOMIC DNA]</scope>
    <source>
        <strain evidence="9 10">HB172198</strain>
    </source>
</reference>
<dbReference type="Pfam" id="PF04316">
    <property type="entry name" value="FlgM"/>
    <property type="match status" value="1"/>
</dbReference>
<organism evidence="9 10">
    <name type="scientific">Paenibacillus algicola</name>
    <dbReference type="NCBI Taxonomy" id="2565926"/>
    <lineage>
        <taxon>Bacteria</taxon>
        <taxon>Bacillati</taxon>
        <taxon>Bacillota</taxon>
        <taxon>Bacilli</taxon>
        <taxon>Bacillales</taxon>
        <taxon>Paenibacillaceae</taxon>
        <taxon>Paenibacillus</taxon>
    </lineage>
</organism>
<keyword evidence="9" id="KW-0282">Flagellum</keyword>
<dbReference type="InterPro" id="IPR035890">
    <property type="entry name" value="Anti-sigma-28_factor_FlgM_sf"/>
</dbReference>
<evidence type="ECO:0000256" key="4">
    <source>
        <dbReference type="ARBA" id="ARBA00022795"/>
    </source>
</evidence>
<dbReference type="SUPFAM" id="SSF101498">
    <property type="entry name" value="Anti-sigma factor FlgM"/>
    <property type="match status" value="1"/>
</dbReference>
<keyword evidence="3" id="KW-0678">Repressor</keyword>
<feature type="region of interest" description="Disordered" evidence="7">
    <location>
        <begin position="29"/>
        <end position="48"/>
    </location>
</feature>
<sequence length="106" mass="12247">MFMKFLYIRKVNVMKINETGRIGGVNSYQRSMETQRQEQQPKARRKDEVSISTEAMEMLQAQGAKDPGRAEKIQALKEQVSSGTYKVDADKLAEKLLPYFKQFPEK</sequence>
<dbReference type="AlphaFoldDB" id="A0A4P8XPY7"/>
<comment type="similarity">
    <text evidence="1">Belongs to the FlgM family.</text>
</comment>
<evidence type="ECO:0000259" key="8">
    <source>
        <dbReference type="Pfam" id="PF04316"/>
    </source>
</evidence>
<dbReference type="GO" id="GO:0044781">
    <property type="term" value="P:bacterial-type flagellum organization"/>
    <property type="evidence" value="ECO:0007669"/>
    <property type="project" value="UniProtKB-KW"/>
</dbReference>
<dbReference type="KEGG" id="palo:E6C60_3868"/>
<proteinExistence type="inferred from homology"/>
<feature type="compositionally biased region" description="Basic and acidic residues" evidence="7">
    <location>
        <begin position="33"/>
        <end position="48"/>
    </location>
</feature>
<dbReference type="NCBIfam" id="TIGR03824">
    <property type="entry name" value="FlgM_jcvi"/>
    <property type="match status" value="1"/>
</dbReference>
<evidence type="ECO:0000256" key="2">
    <source>
        <dbReference type="ARBA" id="ARBA00017823"/>
    </source>
</evidence>
<keyword evidence="9" id="KW-0966">Cell projection</keyword>
<dbReference type="InterPro" id="IPR007412">
    <property type="entry name" value="FlgM"/>
</dbReference>
<keyword evidence="9" id="KW-0969">Cilium</keyword>
<dbReference type="InterPro" id="IPR031316">
    <property type="entry name" value="FlgM_C"/>
</dbReference>
<evidence type="ECO:0000313" key="10">
    <source>
        <dbReference type="Proteomes" id="UP000300879"/>
    </source>
</evidence>
<evidence type="ECO:0000256" key="1">
    <source>
        <dbReference type="ARBA" id="ARBA00005322"/>
    </source>
</evidence>
<dbReference type="GO" id="GO:0045892">
    <property type="term" value="P:negative regulation of DNA-templated transcription"/>
    <property type="evidence" value="ECO:0007669"/>
    <property type="project" value="InterPro"/>
</dbReference>
<name>A0A4P8XPY7_9BACL</name>
<keyword evidence="6" id="KW-0804">Transcription</keyword>
<evidence type="ECO:0000256" key="3">
    <source>
        <dbReference type="ARBA" id="ARBA00022491"/>
    </source>
</evidence>
<accession>A0A4P8XPY7</accession>
<keyword evidence="5" id="KW-0805">Transcription regulation</keyword>
<feature type="domain" description="Anti-sigma-28 factor FlgM C-terminal" evidence="8">
    <location>
        <begin position="47"/>
        <end position="97"/>
    </location>
</feature>